<reference evidence="3" key="1">
    <citation type="submission" date="2017-09" db="EMBL/GenBank/DDBJ databases">
        <title>Depth-based differentiation of microbial function through sediment-hosted aquifers and enrichment of novel symbionts in the deep terrestrial subsurface.</title>
        <authorList>
            <person name="Probst A.J."/>
            <person name="Ladd B."/>
            <person name="Jarett J.K."/>
            <person name="Geller-Mcgrath D.E."/>
            <person name="Sieber C.M.K."/>
            <person name="Emerson J.B."/>
            <person name="Anantharaman K."/>
            <person name="Thomas B.C."/>
            <person name="Malmstrom R."/>
            <person name="Stieglmeier M."/>
            <person name="Klingl A."/>
            <person name="Woyke T."/>
            <person name="Ryan C.M."/>
            <person name="Banfield J.F."/>
        </authorList>
    </citation>
    <scope>NUCLEOTIDE SEQUENCE [LARGE SCALE GENOMIC DNA]</scope>
</reference>
<feature type="transmembrane region" description="Helical" evidence="1">
    <location>
        <begin position="58"/>
        <end position="76"/>
    </location>
</feature>
<keyword evidence="1" id="KW-1133">Transmembrane helix</keyword>
<sequence>LLVEPGLGYRSPATAHNLYLDIFSEMGVFVLAVWLVLILGTLGQLFLKIGRVKQSEKYLCLGLIGSLVYFSIHSFFETAIYNPIILALLMVVFGLSSSLIKARS</sequence>
<evidence type="ECO:0000256" key="1">
    <source>
        <dbReference type="SAM" id="Phobius"/>
    </source>
</evidence>
<dbReference type="InterPro" id="IPR051533">
    <property type="entry name" value="WaaL-like"/>
</dbReference>
<proteinExistence type="predicted"/>
<protein>
    <recommendedName>
        <fullName evidence="4">O-antigen ligase domain-containing protein</fullName>
    </recommendedName>
</protein>
<dbReference type="AlphaFoldDB" id="A0A2M7MGJ5"/>
<dbReference type="PANTHER" id="PTHR37422:SF13">
    <property type="entry name" value="LIPOPOLYSACCHARIDE BIOSYNTHESIS PROTEIN PA4999-RELATED"/>
    <property type="match status" value="1"/>
</dbReference>
<dbReference type="Proteomes" id="UP000230658">
    <property type="component" value="Unassembled WGS sequence"/>
</dbReference>
<keyword evidence="1" id="KW-0812">Transmembrane</keyword>
<dbReference type="PANTHER" id="PTHR37422">
    <property type="entry name" value="TEICHURONIC ACID BIOSYNTHESIS PROTEIN TUAE"/>
    <property type="match status" value="1"/>
</dbReference>
<evidence type="ECO:0008006" key="4">
    <source>
        <dbReference type="Google" id="ProtNLM"/>
    </source>
</evidence>
<name>A0A2M7MGJ5_9BACT</name>
<keyword evidence="1" id="KW-0472">Membrane</keyword>
<feature type="non-terminal residue" evidence="2">
    <location>
        <position position="1"/>
    </location>
</feature>
<comment type="caution">
    <text evidence="2">The sequence shown here is derived from an EMBL/GenBank/DDBJ whole genome shotgun (WGS) entry which is preliminary data.</text>
</comment>
<feature type="transmembrane region" description="Helical" evidence="1">
    <location>
        <begin position="26"/>
        <end position="46"/>
    </location>
</feature>
<dbReference type="EMBL" id="PFJV01000083">
    <property type="protein sequence ID" value="PIX92145.1"/>
    <property type="molecule type" value="Genomic_DNA"/>
</dbReference>
<evidence type="ECO:0000313" key="3">
    <source>
        <dbReference type="Proteomes" id="UP000230658"/>
    </source>
</evidence>
<feature type="transmembrane region" description="Helical" evidence="1">
    <location>
        <begin position="82"/>
        <end position="100"/>
    </location>
</feature>
<accession>A0A2M7MGJ5</accession>
<gene>
    <name evidence="2" type="ORF">COZ26_03390</name>
</gene>
<evidence type="ECO:0000313" key="2">
    <source>
        <dbReference type="EMBL" id="PIX92145.1"/>
    </source>
</evidence>
<organism evidence="2 3">
    <name type="scientific">Candidatus Kuenenbacteria bacterium CG_4_10_14_3_um_filter_39_14</name>
    <dbReference type="NCBI Taxonomy" id="1974614"/>
    <lineage>
        <taxon>Bacteria</taxon>
        <taxon>Candidatus Kueneniibacteriota</taxon>
    </lineage>
</organism>